<reference evidence="6" key="1">
    <citation type="submission" date="2016-06" db="EMBL/GenBank/DDBJ databases">
        <title>Parallel loss of symbiosis genes in relatives of nitrogen-fixing non-legume Parasponia.</title>
        <authorList>
            <person name="Van Velzen R."/>
            <person name="Holmer R."/>
            <person name="Bu F."/>
            <person name="Rutten L."/>
            <person name="Van Zeijl A."/>
            <person name="Liu W."/>
            <person name="Santuari L."/>
            <person name="Cao Q."/>
            <person name="Sharma T."/>
            <person name="Shen D."/>
            <person name="Roswanjaya Y."/>
            <person name="Wardhani T."/>
            <person name="Kalhor M.S."/>
            <person name="Jansen J."/>
            <person name="Van den Hoogen J."/>
            <person name="Gungor B."/>
            <person name="Hartog M."/>
            <person name="Hontelez J."/>
            <person name="Verver J."/>
            <person name="Yang W.-C."/>
            <person name="Schijlen E."/>
            <person name="Repin R."/>
            <person name="Schilthuizen M."/>
            <person name="Schranz E."/>
            <person name="Heidstra R."/>
            <person name="Miyata K."/>
            <person name="Fedorova E."/>
            <person name="Kohlen W."/>
            <person name="Bisseling T."/>
            <person name="Smit S."/>
            <person name="Geurts R."/>
        </authorList>
    </citation>
    <scope>NUCLEOTIDE SEQUENCE [LARGE SCALE GENOMIC DNA]</scope>
    <source>
        <strain evidence="6">cv. RG33-2</strain>
    </source>
</reference>
<proteinExistence type="predicted"/>
<evidence type="ECO:0000313" key="5">
    <source>
        <dbReference type="EMBL" id="PON66315.1"/>
    </source>
</evidence>
<dbReference type="OrthoDB" id="1528077at2759"/>
<evidence type="ECO:0000256" key="2">
    <source>
        <dbReference type="ARBA" id="ARBA00022840"/>
    </source>
</evidence>
<keyword evidence="6" id="KW-1185">Reference proteome</keyword>
<dbReference type="Gene3D" id="1.10.510.10">
    <property type="entry name" value="Transferase(Phosphotransferase) domain 1"/>
    <property type="match status" value="1"/>
</dbReference>
<dbReference type="PROSITE" id="PS50011">
    <property type="entry name" value="PROTEIN_KINASE_DOM"/>
    <property type="match status" value="1"/>
</dbReference>
<dbReference type="Proteomes" id="UP000237000">
    <property type="component" value="Unassembled WGS sequence"/>
</dbReference>
<dbReference type="GO" id="GO:0005886">
    <property type="term" value="C:plasma membrane"/>
    <property type="evidence" value="ECO:0007669"/>
    <property type="project" value="TreeGrafter"/>
</dbReference>
<organism evidence="5 6">
    <name type="scientific">Trema orientale</name>
    <name type="common">Charcoal tree</name>
    <name type="synonym">Celtis orientalis</name>
    <dbReference type="NCBI Taxonomy" id="63057"/>
    <lineage>
        <taxon>Eukaryota</taxon>
        <taxon>Viridiplantae</taxon>
        <taxon>Streptophyta</taxon>
        <taxon>Embryophyta</taxon>
        <taxon>Tracheophyta</taxon>
        <taxon>Spermatophyta</taxon>
        <taxon>Magnoliopsida</taxon>
        <taxon>eudicotyledons</taxon>
        <taxon>Gunneridae</taxon>
        <taxon>Pentapetalae</taxon>
        <taxon>rosids</taxon>
        <taxon>fabids</taxon>
        <taxon>Rosales</taxon>
        <taxon>Cannabaceae</taxon>
        <taxon>Trema</taxon>
    </lineage>
</organism>
<keyword evidence="1" id="KW-0547">Nucleotide-binding</keyword>
<dbReference type="EMBL" id="JXTC01000313">
    <property type="protein sequence ID" value="PON66315.1"/>
    <property type="molecule type" value="Genomic_DNA"/>
</dbReference>
<feature type="region of interest" description="Disordered" evidence="3">
    <location>
        <begin position="39"/>
        <end position="63"/>
    </location>
</feature>
<dbReference type="InterPro" id="IPR000719">
    <property type="entry name" value="Prot_kinase_dom"/>
</dbReference>
<accession>A0A2P5CZA1</accession>
<feature type="domain" description="Protein kinase" evidence="4">
    <location>
        <begin position="166"/>
        <end position="441"/>
    </location>
</feature>
<dbReference type="PANTHER" id="PTHR27001:SF801">
    <property type="entry name" value="INACTIVE PROTEIN KINASE SELMODRAFT_444075-LIKE"/>
    <property type="match status" value="1"/>
</dbReference>
<dbReference type="Gene3D" id="3.30.200.20">
    <property type="entry name" value="Phosphorylase Kinase, domain 1"/>
    <property type="match status" value="1"/>
</dbReference>
<keyword evidence="2" id="KW-0067">ATP-binding</keyword>
<dbReference type="InterPro" id="IPR011009">
    <property type="entry name" value="Kinase-like_dom_sf"/>
</dbReference>
<dbReference type="PANTHER" id="PTHR27001">
    <property type="entry name" value="OS01G0253100 PROTEIN"/>
    <property type="match status" value="1"/>
</dbReference>
<dbReference type="InterPro" id="IPR001245">
    <property type="entry name" value="Ser-Thr/Tyr_kinase_cat_dom"/>
</dbReference>
<keyword evidence="5" id="KW-0808">Transferase</keyword>
<sequence>MRKVFSSCFRCFAKDPSFQLSGTKCNIISVNDEGEAIFHHRPSSSSSEPAASSSSAVNRPKPLPKSFHLKLMKGTKPNFGKAALNACCTALPDISDSSSQSSDQLITSFNEKLKMVAEPPRDQGMISSTTAASSSTHPQLVYPFGVSSRKVCDPNFVLGLPLKLTKQVIEEITLGFSKKISSDEDQQFVVYDGFFAVSQSRVLVKMFRGESGGVFLEAEKKAAFSMRHKNILRLIGYHQSDNTTFLVFPFAERGTLDSNLNGLRGKEFNLTFQDKLRIAIGIAQGLRYMHEECPRGPVVHGKLLLSNVFIGDDLQPQISGFGRATWLHLKQSRAIFIERCCLLEDHLNHDLMAQVKLDVLAFGVLLLRLFCRRSVPQDDDSLIKWARPLLLERAFHILLHEDEEEDEEDLDMHEMFRAMCTAFQCAMTRPDNRPYMSEVKP</sequence>
<evidence type="ECO:0000256" key="3">
    <source>
        <dbReference type="SAM" id="MobiDB-lite"/>
    </source>
</evidence>
<keyword evidence="5" id="KW-0418">Kinase</keyword>
<dbReference type="GO" id="GO:0005524">
    <property type="term" value="F:ATP binding"/>
    <property type="evidence" value="ECO:0007669"/>
    <property type="project" value="UniProtKB-KW"/>
</dbReference>
<dbReference type="Pfam" id="PF07714">
    <property type="entry name" value="PK_Tyr_Ser-Thr"/>
    <property type="match status" value="1"/>
</dbReference>
<name>A0A2P5CZA1_TREOI</name>
<protein>
    <submittedName>
        <fullName evidence="5">Tyrosine-protein kinase</fullName>
    </submittedName>
</protein>
<dbReference type="SUPFAM" id="SSF56112">
    <property type="entry name" value="Protein kinase-like (PK-like)"/>
    <property type="match status" value="1"/>
</dbReference>
<feature type="compositionally biased region" description="Low complexity" evidence="3">
    <location>
        <begin position="43"/>
        <end position="56"/>
    </location>
</feature>
<gene>
    <name evidence="5" type="ORF">TorRG33x02_268280</name>
</gene>
<dbReference type="GO" id="GO:0004672">
    <property type="term" value="F:protein kinase activity"/>
    <property type="evidence" value="ECO:0007669"/>
    <property type="project" value="InterPro"/>
</dbReference>
<dbReference type="AlphaFoldDB" id="A0A2P5CZA1"/>
<dbReference type="InParanoid" id="A0A2P5CZA1"/>
<evidence type="ECO:0000256" key="1">
    <source>
        <dbReference type="ARBA" id="ARBA00022741"/>
    </source>
</evidence>
<evidence type="ECO:0000259" key="4">
    <source>
        <dbReference type="PROSITE" id="PS50011"/>
    </source>
</evidence>
<dbReference type="STRING" id="63057.A0A2P5CZA1"/>
<comment type="caution">
    <text evidence="5">The sequence shown here is derived from an EMBL/GenBank/DDBJ whole genome shotgun (WGS) entry which is preliminary data.</text>
</comment>
<evidence type="ECO:0000313" key="6">
    <source>
        <dbReference type="Proteomes" id="UP000237000"/>
    </source>
</evidence>